<dbReference type="InterPro" id="IPR020051">
    <property type="entry name" value="SagB-type_dehydrogenase"/>
</dbReference>
<dbReference type="PANTHER" id="PTHR43745:SF2">
    <property type="entry name" value="NITROREDUCTASE MJ1384-RELATED"/>
    <property type="match status" value="1"/>
</dbReference>
<dbReference type="SUPFAM" id="SSF55469">
    <property type="entry name" value="FMN-dependent nitroreductase-like"/>
    <property type="match status" value="2"/>
</dbReference>
<organism evidence="2 3">
    <name type="scientific">Amycolatopsis orientalis</name>
    <name type="common">Nocardia orientalis</name>
    <dbReference type="NCBI Taxonomy" id="31958"/>
    <lineage>
        <taxon>Bacteria</taxon>
        <taxon>Bacillati</taxon>
        <taxon>Actinomycetota</taxon>
        <taxon>Actinomycetes</taxon>
        <taxon>Pseudonocardiales</taxon>
        <taxon>Pseudonocardiaceae</taxon>
        <taxon>Amycolatopsis</taxon>
    </lineage>
</organism>
<sequence length="842" mass="90003">MTLVDSRSALLGVHPLLRADTVLLRDARGVLLTSEPEKAHLDGDDAYRLLNRLRGHLDGTRTTAEICAGLTIAARDRICALFAELLERGFLLDLDPGELEPDVLARFLDQIRYLAHLTEEPARAFRRFRAARILLTGSGPALAAAALGLVRNGAGSVLIAAEDGPEFDLVRAEADSVVRWDPRASPDDGYDLVLACGDRGPLPARPRTGAMLSLAARGDWVVLGPAVRAGEALGLCCAWAAVGPTDAPAAAGYTPVLARSLGATLAFEAFRLLTGISDDENVAIVQHLRTLRAVNHPVAAGCPACRPDARRPPSIPATPGPPDFQTVPDRRGTTVREYAAAVHAVIADPLPPTDRVVRWSDRPALFPSFTGGLLRPLPESPPPAARPFGERGAGTRALDLDTLAWLLRASYGPRGRRLRFDSAQSNAGFSRYPLANWHRGAAGGGGLYPLRLYLVAGPNGAVAPGVHHYSTAQHAFDHIRTGDRTEAIRAAVRHPDADRTDQFLVITLRFWNNAFKYANFAYQVGTLDVGVLLGTIGALADGIDVPLRQLLWFDDEAIGSVLGLDVEDEAVLAVIPLPWRSGSGKAPDPVPSLPPAEPVEISLTVQRFSWTQAVHRTTLLSGQPRPDPARLESAPDTSGRSSGDSADALMDRRRSSFGGLTTEQPVRRTELDEVLDLVHRTRLHADDLRAEGAGGWTNLSVLVTHVDGLAPGGYRYDGPGGGLRAAGPAPSAERWRETLAAITRRTPNYSLQQAAAVLVVSGDLDDLVDRFGPRGHRILNAAAGQVVQSCYLAAAAVRLGCGAILSLDHLVVDEALGFTGTGERALVCFLLGRENRANAEYR</sequence>
<dbReference type="RefSeq" id="WP_044856428.1">
    <property type="nucleotide sequence ID" value="NZ_CP016174.1"/>
</dbReference>
<dbReference type="Proteomes" id="UP000093695">
    <property type="component" value="Chromosome"/>
</dbReference>
<feature type="region of interest" description="Disordered" evidence="1">
    <location>
        <begin position="617"/>
        <end position="648"/>
    </location>
</feature>
<dbReference type="Gene3D" id="3.40.109.10">
    <property type="entry name" value="NADH Oxidase"/>
    <property type="match status" value="2"/>
</dbReference>
<dbReference type="KEGG" id="aori:SD37_21590"/>
<evidence type="ECO:0000256" key="1">
    <source>
        <dbReference type="SAM" id="MobiDB-lite"/>
    </source>
</evidence>
<dbReference type="Gene3D" id="3.90.930.60">
    <property type="match status" value="1"/>
</dbReference>
<reference evidence="2 3" key="1">
    <citation type="journal article" date="2015" name="Genome Announc.">
        <title>Draft Genome Sequence of Norvancomycin-Producing Strain Amycolatopsis orientalis CPCC200066.</title>
        <authorList>
            <person name="Lei X."/>
            <person name="Yuan F."/>
            <person name="Shi Y."/>
            <person name="Li X."/>
            <person name="Wang L."/>
            <person name="Hong B."/>
        </authorList>
    </citation>
    <scope>NUCLEOTIDE SEQUENCE [LARGE SCALE GENOMIC DNA]</scope>
    <source>
        <strain evidence="2 3">B-37</strain>
    </source>
</reference>
<keyword evidence="3" id="KW-1185">Reference proteome</keyword>
<accession>A0A193C0N7</accession>
<dbReference type="AlphaFoldDB" id="A0A193C0N7"/>
<dbReference type="EMBL" id="CP016174">
    <property type="protein sequence ID" value="ANN17984.1"/>
    <property type="molecule type" value="Genomic_DNA"/>
</dbReference>
<evidence type="ECO:0000313" key="2">
    <source>
        <dbReference type="EMBL" id="ANN17984.1"/>
    </source>
</evidence>
<proteinExistence type="predicted"/>
<name>A0A193C0N7_AMYOR</name>
<dbReference type="NCBIfam" id="TIGR03605">
    <property type="entry name" value="antibiot_sagB"/>
    <property type="match status" value="1"/>
</dbReference>
<dbReference type="GO" id="GO:0016491">
    <property type="term" value="F:oxidoreductase activity"/>
    <property type="evidence" value="ECO:0007669"/>
    <property type="project" value="InterPro"/>
</dbReference>
<dbReference type="CDD" id="cd02142">
    <property type="entry name" value="McbC_SagB-like_oxidoreductase"/>
    <property type="match status" value="1"/>
</dbReference>
<dbReference type="eggNOG" id="COG1944">
    <property type="taxonomic scope" value="Bacteria"/>
</dbReference>
<feature type="compositionally biased region" description="Polar residues" evidence="1">
    <location>
        <begin position="635"/>
        <end position="644"/>
    </location>
</feature>
<dbReference type="PANTHER" id="PTHR43745">
    <property type="entry name" value="NITROREDUCTASE MJ1384-RELATED"/>
    <property type="match status" value="1"/>
</dbReference>
<dbReference type="eggNOG" id="COG0778">
    <property type="taxonomic scope" value="Bacteria"/>
</dbReference>
<dbReference type="STRING" id="31958.SD37_21590"/>
<dbReference type="InterPro" id="IPR052544">
    <property type="entry name" value="Bacteriocin_Proc_Enz"/>
</dbReference>
<protein>
    <submittedName>
        <fullName evidence="2">Uncharacterized protein</fullName>
    </submittedName>
</protein>
<evidence type="ECO:0000313" key="3">
    <source>
        <dbReference type="Proteomes" id="UP000093695"/>
    </source>
</evidence>
<gene>
    <name evidence="2" type="ORF">SD37_21590</name>
</gene>
<dbReference type="InterPro" id="IPR000415">
    <property type="entry name" value="Nitroreductase-like"/>
</dbReference>